<dbReference type="Pfam" id="PF00583">
    <property type="entry name" value="Acetyltransf_1"/>
    <property type="match status" value="1"/>
</dbReference>
<dbReference type="EC" id="2.3.-.-" evidence="4"/>
<organism evidence="4 5">
    <name type="scientific">Nocardioides caricicola</name>
    <dbReference type="NCBI Taxonomy" id="634770"/>
    <lineage>
        <taxon>Bacteria</taxon>
        <taxon>Bacillati</taxon>
        <taxon>Actinomycetota</taxon>
        <taxon>Actinomycetes</taxon>
        <taxon>Propionibacteriales</taxon>
        <taxon>Nocardioidaceae</taxon>
        <taxon>Nocardioides</taxon>
    </lineage>
</organism>
<keyword evidence="2 4" id="KW-0012">Acyltransferase</keyword>
<sequence length="144" mass="15944">MELSIVPVTEATAGLWAEVHNRIIPADPLSEADVVERMGRNELTLAYDGDVLVGNATLRPPSDEERIATVIVRVLPEHRGKGHGTEYYDRVLTRAAELDAERIETVVLAANADGLRFAENLGFEEHDRYVLDGDTAEWVDLHLA</sequence>
<dbReference type="Proteomes" id="UP001595956">
    <property type="component" value="Unassembled WGS sequence"/>
</dbReference>
<reference evidence="5" key="1">
    <citation type="journal article" date="2019" name="Int. J. Syst. Evol. Microbiol.">
        <title>The Global Catalogue of Microorganisms (GCM) 10K type strain sequencing project: providing services to taxonomists for standard genome sequencing and annotation.</title>
        <authorList>
            <consortium name="The Broad Institute Genomics Platform"/>
            <consortium name="The Broad Institute Genome Sequencing Center for Infectious Disease"/>
            <person name="Wu L."/>
            <person name="Ma J."/>
        </authorList>
    </citation>
    <scope>NUCLEOTIDE SEQUENCE [LARGE SCALE GENOMIC DNA]</scope>
    <source>
        <strain evidence="5">KACC 13778</strain>
    </source>
</reference>
<evidence type="ECO:0000313" key="4">
    <source>
        <dbReference type="EMBL" id="MFC5493381.1"/>
    </source>
</evidence>
<feature type="domain" description="N-acetyltransferase" evidence="3">
    <location>
        <begin position="3"/>
        <end position="142"/>
    </location>
</feature>
<dbReference type="GO" id="GO:0016746">
    <property type="term" value="F:acyltransferase activity"/>
    <property type="evidence" value="ECO:0007669"/>
    <property type="project" value="UniProtKB-KW"/>
</dbReference>
<protein>
    <submittedName>
        <fullName evidence="4">GNAT family N-acetyltransferase</fullName>
        <ecNumber evidence="4">2.3.-.-</ecNumber>
    </submittedName>
</protein>
<accession>A0ABW0MYN1</accession>
<evidence type="ECO:0000313" key="5">
    <source>
        <dbReference type="Proteomes" id="UP001595956"/>
    </source>
</evidence>
<dbReference type="CDD" id="cd04301">
    <property type="entry name" value="NAT_SF"/>
    <property type="match status" value="1"/>
</dbReference>
<comment type="caution">
    <text evidence="4">The sequence shown here is derived from an EMBL/GenBank/DDBJ whole genome shotgun (WGS) entry which is preliminary data.</text>
</comment>
<evidence type="ECO:0000256" key="1">
    <source>
        <dbReference type="ARBA" id="ARBA00022679"/>
    </source>
</evidence>
<proteinExistence type="predicted"/>
<dbReference type="PANTHER" id="PTHR43877">
    <property type="entry name" value="AMINOALKYLPHOSPHONATE N-ACETYLTRANSFERASE-RELATED-RELATED"/>
    <property type="match status" value="1"/>
</dbReference>
<dbReference type="SUPFAM" id="SSF55729">
    <property type="entry name" value="Acyl-CoA N-acyltransferases (Nat)"/>
    <property type="match status" value="1"/>
</dbReference>
<dbReference type="Gene3D" id="3.40.630.30">
    <property type="match status" value="1"/>
</dbReference>
<keyword evidence="5" id="KW-1185">Reference proteome</keyword>
<dbReference type="InterPro" id="IPR016181">
    <property type="entry name" value="Acyl_CoA_acyltransferase"/>
</dbReference>
<keyword evidence="1 4" id="KW-0808">Transferase</keyword>
<dbReference type="PROSITE" id="PS51186">
    <property type="entry name" value="GNAT"/>
    <property type="match status" value="1"/>
</dbReference>
<dbReference type="InterPro" id="IPR050832">
    <property type="entry name" value="Bact_Acetyltransf"/>
</dbReference>
<dbReference type="InterPro" id="IPR000182">
    <property type="entry name" value="GNAT_dom"/>
</dbReference>
<evidence type="ECO:0000256" key="2">
    <source>
        <dbReference type="ARBA" id="ARBA00023315"/>
    </source>
</evidence>
<name>A0ABW0MYN1_9ACTN</name>
<gene>
    <name evidence="4" type="ORF">ACFPKY_09725</name>
</gene>
<dbReference type="EMBL" id="JBHSMD010000002">
    <property type="protein sequence ID" value="MFC5493381.1"/>
    <property type="molecule type" value="Genomic_DNA"/>
</dbReference>
<dbReference type="RefSeq" id="WP_345172449.1">
    <property type="nucleotide sequence ID" value="NZ_BAABFQ010000003.1"/>
</dbReference>
<evidence type="ECO:0000259" key="3">
    <source>
        <dbReference type="PROSITE" id="PS51186"/>
    </source>
</evidence>